<name>A0A9X3MSZ5_9ACTN</name>
<gene>
    <name evidence="12" type="ORF">OM076_17325</name>
</gene>
<feature type="domain" description="Rieske" evidence="11">
    <location>
        <begin position="127"/>
        <end position="188"/>
    </location>
</feature>
<comment type="cofactor">
    <cofactor evidence="10">
        <name>[2Fe-2S] cluster</name>
        <dbReference type="ChEBI" id="CHEBI:190135"/>
    </cofactor>
</comment>
<dbReference type="PANTHER" id="PTHR10134">
    <property type="entry name" value="CYTOCHROME B-C1 COMPLEX SUBUNIT RIESKE, MITOCHONDRIAL"/>
    <property type="match status" value="1"/>
</dbReference>
<dbReference type="Proteomes" id="UP001149140">
    <property type="component" value="Unassembled WGS sequence"/>
</dbReference>
<dbReference type="InterPro" id="IPR019470">
    <property type="entry name" value="Ubiq_cytC_Rdtase_Fe-S_su_TAT"/>
</dbReference>
<proteinExistence type="inferred from homology"/>
<keyword evidence="13" id="KW-1185">Reference proteome</keyword>
<reference evidence="12" key="1">
    <citation type="submission" date="2022-10" db="EMBL/GenBank/DDBJ databases">
        <title>The WGS of Solirubrobacter ginsenosidimutans DSM 21036.</title>
        <authorList>
            <person name="Jiang Z."/>
        </authorList>
    </citation>
    <scope>NUCLEOTIDE SEQUENCE</scope>
    <source>
        <strain evidence="12">DSM 21036</strain>
    </source>
</reference>
<keyword evidence="6" id="KW-0408">Iron</keyword>
<keyword evidence="8" id="KW-1015">Disulfide bond</keyword>
<evidence type="ECO:0000256" key="6">
    <source>
        <dbReference type="ARBA" id="ARBA00023004"/>
    </source>
</evidence>
<keyword evidence="7" id="KW-0411">Iron-sulfur</keyword>
<keyword evidence="5" id="KW-0479">Metal-binding</keyword>
<dbReference type="PROSITE" id="PS51296">
    <property type="entry name" value="RIESKE"/>
    <property type="match status" value="1"/>
</dbReference>
<dbReference type="PROSITE" id="PS51318">
    <property type="entry name" value="TAT"/>
    <property type="match status" value="1"/>
</dbReference>
<dbReference type="SUPFAM" id="SSF50022">
    <property type="entry name" value="ISP domain"/>
    <property type="match status" value="1"/>
</dbReference>
<dbReference type="InterPro" id="IPR014349">
    <property type="entry name" value="Rieske_Fe-S_prot"/>
</dbReference>
<comment type="similarity">
    <text evidence="2">Belongs to the Rieske iron-sulfur protein family.</text>
</comment>
<organism evidence="12 13">
    <name type="scientific">Solirubrobacter ginsenosidimutans</name>
    <dbReference type="NCBI Taxonomy" id="490573"/>
    <lineage>
        <taxon>Bacteria</taxon>
        <taxon>Bacillati</taxon>
        <taxon>Actinomycetota</taxon>
        <taxon>Thermoleophilia</taxon>
        <taxon>Solirubrobacterales</taxon>
        <taxon>Solirubrobacteraceae</taxon>
        <taxon>Solirubrobacter</taxon>
    </lineage>
</organism>
<evidence type="ECO:0000256" key="1">
    <source>
        <dbReference type="ARBA" id="ARBA00002494"/>
    </source>
</evidence>
<dbReference type="PRINTS" id="PR00162">
    <property type="entry name" value="RIESKE"/>
</dbReference>
<dbReference type="GO" id="GO:0016020">
    <property type="term" value="C:membrane"/>
    <property type="evidence" value="ECO:0007669"/>
    <property type="project" value="InterPro"/>
</dbReference>
<dbReference type="RefSeq" id="WP_270041273.1">
    <property type="nucleotide sequence ID" value="NZ_JAPDOD010000015.1"/>
</dbReference>
<dbReference type="AlphaFoldDB" id="A0A9X3MSZ5"/>
<evidence type="ECO:0000256" key="4">
    <source>
        <dbReference type="ARBA" id="ARBA00022714"/>
    </source>
</evidence>
<protein>
    <recommendedName>
        <fullName evidence="3">Cytochrome bc1 complex Rieske iron-sulfur subunit</fullName>
    </recommendedName>
    <alternativeName>
        <fullName evidence="9">Cytochrome bc1 reductase complex subunit QcrA</fullName>
    </alternativeName>
</protein>
<evidence type="ECO:0000256" key="8">
    <source>
        <dbReference type="ARBA" id="ARBA00023157"/>
    </source>
</evidence>
<evidence type="ECO:0000256" key="9">
    <source>
        <dbReference type="ARBA" id="ARBA00029586"/>
    </source>
</evidence>
<dbReference type="InterPro" id="IPR005805">
    <property type="entry name" value="Rieske_Fe-S_prot_C"/>
</dbReference>
<keyword evidence="4" id="KW-0001">2Fe-2S</keyword>
<comment type="function">
    <text evidence="1">Iron-sulfur subunit of the cytochrome bc1 complex, an essential component of the respiratory electron transport chain required for ATP synthesis. The bc1 complex catalyzes the oxidation of menaquinol and the reduction of cytochrome c in the respiratory chain. The bc1 complex operates through a Q-cycle mechanism that couples electron transfer to generation of the proton gradient that drives ATP synthesis.</text>
</comment>
<sequence>MPENRKQPQSKFTADRNIPGAFEGETITRRRFMVATTHTAGAVATAAVLLPAIGFAAGSPIFERAPVIWTPVGKPTDFPDDDYVPRVITTTQGIGEVGKTTVYMRARNPDIDDVEGNPAPPSTDAPVIAISSRCMHLGCPVRWTSAAQRFICPCHGGVYGFLGQVSGGPPVRPLDHFYTRMRNGNVEVGPRYSVNSQFKRFPSYRDPGQPLDGIGQYLYPGRFSTPKNP</sequence>
<evidence type="ECO:0000256" key="3">
    <source>
        <dbReference type="ARBA" id="ARBA00015816"/>
    </source>
</evidence>
<evidence type="ECO:0000313" key="13">
    <source>
        <dbReference type="Proteomes" id="UP001149140"/>
    </source>
</evidence>
<dbReference type="GO" id="GO:0046872">
    <property type="term" value="F:metal ion binding"/>
    <property type="evidence" value="ECO:0007669"/>
    <property type="project" value="UniProtKB-KW"/>
</dbReference>
<dbReference type="InterPro" id="IPR006311">
    <property type="entry name" value="TAT_signal"/>
</dbReference>
<dbReference type="Pfam" id="PF00355">
    <property type="entry name" value="Rieske"/>
    <property type="match status" value="1"/>
</dbReference>
<dbReference type="GO" id="GO:0004497">
    <property type="term" value="F:monooxygenase activity"/>
    <property type="evidence" value="ECO:0007669"/>
    <property type="project" value="UniProtKB-ARBA"/>
</dbReference>
<dbReference type="EMBL" id="JAPDOD010000015">
    <property type="protein sequence ID" value="MDA0162039.1"/>
    <property type="molecule type" value="Genomic_DNA"/>
</dbReference>
<comment type="caution">
    <text evidence="12">The sequence shown here is derived from an EMBL/GenBank/DDBJ whole genome shotgun (WGS) entry which is preliminary data.</text>
</comment>
<evidence type="ECO:0000256" key="10">
    <source>
        <dbReference type="ARBA" id="ARBA00034078"/>
    </source>
</evidence>
<accession>A0A9X3MSZ5</accession>
<evidence type="ECO:0000256" key="2">
    <source>
        <dbReference type="ARBA" id="ARBA00010651"/>
    </source>
</evidence>
<evidence type="ECO:0000313" key="12">
    <source>
        <dbReference type="EMBL" id="MDA0162039.1"/>
    </source>
</evidence>
<dbReference type="Gene3D" id="2.102.10.10">
    <property type="entry name" value="Rieske [2Fe-2S] iron-sulphur domain"/>
    <property type="match status" value="1"/>
</dbReference>
<evidence type="ECO:0000256" key="7">
    <source>
        <dbReference type="ARBA" id="ARBA00023014"/>
    </source>
</evidence>
<dbReference type="Pfam" id="PF10399">
    <property type="entry name" value="UCR_Fe-S_N"/>
    <property type="match status" value="1"/>
</dbReference>
<dbReference type="GO" id="GO:0016705">
    <property type="term" value="F:oxidoreductase activity, acting on paired donors, with incorporation or reduction of molecular oxygen"/>
    <property type="evidence" value="ECO:0007669"/>
    <property type="project" value="UniProtKB-ARBA"/>
</dbReference>
<dbReference type="GO" id="GO:0051537">
    <property type="term" value="F:2 iron, 2 sulfur cluster binding"/>
    <property type="evidence" value="ECO:0007669"/>
    <property type="project" value="UniProtKB-KW"/>
</dbReference>
<evidence type="ECO:0000259" key="11">
    <source>
        <dbReference type="PROSITE" id="PS51296"/>
    </source>
</evidence>
<dbReference type="InterPro" id="IPR017941">
    <property type="entry name" value="Rieske_2Fe-2S"/>
</dbReference>
<dbReference type="InterPro" id="IPR036922">
    <property type="entry name" value="Rieske_2Fe-2S_sf"/>
</dbReference>
<evidence type="ECO:0000256" key="5">
    <source>
        <dbReference type="ARBA" id="ARBA00022723"/>
    </source>
</evidence>